<dbReference type="Proteomes" id="UP000249130">
    <property type="component" value="Unassembled WGS sequence"/>
</dbReference>
<evidence type="ECO:0000313" key="1">
    <source>
        <dbReference type="EMBL" id="RAI41116.1"/>
    </source>
</evidence>
<evidence type="ECO:0000313" key="2">
    <source>
        <dbReference type="Proteomes" id="UP000249130"/>
    </source>
</evidence>
<accession>A0A327KSY8</accession>
<gene>
    <name evidence="1" type="ORF">CH341_22385</name>
</gene>
<name>A0A327KSY8_9BRAD</name>
<sequence>MNPPPSGGVALADFPALRTFLYQPWTNWQGLFQGWFSPQITFGANLQDRGVEAHVLDTVGSYGKQLNTILDAISVMMAASKIDRPALSAEEQLALGRFDELARLADEAATQYQGKPHRGPLSEVNELLDDLAALKRVDAAAFNRIWNQIRDALPPAPRG</sequence>
<organism evidence="1 2">
    <name type="scientific">Rhodoplanes roseus</name>
    <dbReference type="NCBI Taxonomy" id="29409"/>
    <lineage>
        <taxon>Bacteria</taxon>
        <taxon>Pseudomonadati</taxon>
        <taxon>Pseudomonadota</taxon>
        <taxon>Alphaproteobacteria</taxon>
        <taxon>Hyphomicrobiales</taxon>
        <taxon>Nitrobacteraceae</taxon>
        <taxon>Rhodoplanes</taxon>
    </lineage>
</organism>
<protein>
    <submittedName>
        <fullName evidence="1">Uncharacterized protein</fullName>
    </submittedName>
</protein>
<proteinExistence type="predicted"/>
<reference evidence="1 2" key="1">
    <citation type="submission" date="2017-07" db="EMBL/GenBank/DDBJ databases">
        <title>Draft Genome Sequences of Select Purple Nonsulfur Bacteria.</title>
        <authorList>
            <person name="Lasarre B."/>
            <person name="Mckinlay J.B."/>
        </authorList>
    </citation>
    <scope>NUCLEOTIDE SEQUENCE [LARGE SCALE GENOMIC DNA]</scope>
    <source>
        <strain evidence="1 2">DSM 5909</strain>
    </source>
</reference>
<keyword evidence="2" id="KW-1185">Reference proteome</keyword>
<comment type="caution">
    <text evidence="1">The sequence shown here is derived from an EMBL/GenBank/DDBJ whole genome shotgun (WGS) entry which is preliminary data.</text>
</comment>
<dbReference type="EMBL" id="NPEX01000203">
    <property type="protein sequence ID" value="RAI41116.1"/>
    <property type="molecule type" value="Genomic_DNA"/>
</dbReference>
<dbReference type="AlphaFoldDB" id="A0A327KSY8"/>